<proteinExistence type="predicted"/>
<keyword evidence="3" id="KW-1185">Reference proteome</keyword>
<evidence type="ECO:0000256" key="1">
    <source>
        <dbReference type="SAM" id="MobiDB-lite"/>
    </source>
</evidence>
<accession>A0ABN7VTZ8</accession>
<evidence type="ECO:0000313" key="2">
    <source>
        <dbReference type="EMBL" id="CAG8799539.1"/>
    </source>
</evidence>
<comment type="caution">
    <text evidence="2">The sequence shown here is derived from an EMBL/GenBank/DDBJ whole genome shotgun (WGS) entry which is preliminary data.</text>
</comment>
<dbReference type="EMBL" id="CAJVQB010022415">
    <property type="protein sequence ID" value="CAG8799539.1"/>
    <property type="molecule type" value="Genomic_DNA"/>
</dbReference>
<dbReference type="Proteomes" id="UP000789901">
    <property type="component" value="Unassembled WGS sequence"/>
</dbReference>
<protein>
    <submittedName>
        <fullName evidence="2">32294_t:CDS:1</fullName>
    </submittedName>
</protein>
<evidence type="ECO:0000313" key="3">
    <source>
        <dbReference type="Proteomes" id="UP000789901"/>
    </source>
</evidence>
<feature type="region of interest" description="Disordered" evidence="1">
    <location>
        <begin position="48"/>
        <end position="67"/>
    </location>
</feature>
<organism evidence="2 3">
    <name type="scientific">Gigaspora margarita</name>
    <dbReference type="NCBI Taxonomy" id="4874"/>
    <lineage>
        <taxon>Eukaryota</taxon>
        <taxon>Fungi</taxon>
        <taxon>Fungi incertae sedis</taxon>
        <taxon>Mucoromycota</taxon>
        <taxon>Glomeromycotina</taxon>
        <taxon>Glomeromycetes</taxon>
        <taxon>Diversisporales</taxon>
        <taxon>Gigasporaceae</taxon>
        <taxon>Gigaspora</taxon>
    </lineage>
</organism>
<reference evidence="2 3" key="1">
    <citation type="submission" date="2021-06" db="EMBL/GenBank/DDBJ databases">
        <authorList>
            <person name="Kallberg Y."/>
            <person name="Tangrot J."/>
            <person name="Rosling A."/>
        </authorList>
    </citation>
    <scope>NUCLEOTIDE SEQUENCE [LARGE SCALE GENOMIC DNA]</scope>
    <source>
        <strain evidence="2 3">120-4 pot B 10/14</strain>
    </source>
</reference>
<name>A0ABN7VTZ8_GIGMA</name>
<gene>
    <name evidence="2" type="ORF">GMARGA_LOCUS22809</name>
</gene>
<sequence>MIEKALSPGLLELTKNNPKFRGRRILAESMISLDRLVITWESRLIKSGGMVNAPSPTGVDPDSYPGR</sequence>